<evidence type="ECO:0000259" key="2">
    <source>
        <dbReference type="Pfam" id="PF17834"/>
    </source>
</evidence>
<gene>
    <name evidence="3" type="ORF">POTOM_017824</name>
</gene>
<dbReference type="GO" id="GO:0004553">
    <property type="term" value="F:hydrolase activity, hydrolyzing O-glycosyl compounds"/>
    <property type="evidence" value="ECO:0007669"/>
    <property type="project" value="InterPro"/>
</dbReference>
<evidence type="ECO:0000313" key="4">
    <source>
        <dbReference type="Proteomes" id="UP000886885"/>
    </source>
</evidence>
<dbReference type="InterPro" id="IPR041392">
    <property type="entry name" value="GHD"/>
</dbReference>
<dbReference type="Pfam" id="PF17834">
    <property type="entry name" value="GHD"/>
    <property type="match status" value="1"/>
</dbReference>
<dbReference type="AlphaFoldDB" id="A0A8X8D4Y2"/>
<sequence>MSHEVDLTRQIQKSVTFNFEGPYDLVKFIKTIGENGMSATIRLGPFIQAEWNHGFRVFGDPPSQRSAEDTAFSVARWFSKNGSLVNYYMARFFEKPGTNDCAAFLANNNTKDPETVTFRGKKYYLPAKSISILPDCKTVVYNTMTPLSDPFFFFNAKQVVSQHNSRNFVKSRKTDGKLEWKMFSETIPSNLLVDSRIPRELYNLTKDKTDYAWFTTTINVDRNDLSARKDINPVLRVASLGHAMVAFINGEFIGSAHGSQIEKSFVLQRSVKLKPGINFVTLLGSLVGLPDSGAYMEHRYAGPRGVSILGLNTGTLDLSSNGWGHQVALSGETAKVFTKEGGRKVTWTKVNKDGPPVTWYKEEEASPEKIEILTVNRDTICSYVTEYHPPNVRSWEKKNKKFTPVADDAKPAARLKCPNKKKIPRLLLPAKRLMRFLLEFEQHCLGKTSCDIPMDKGLFNGKKDNCPNLTKNLAVQVKCSSKGPKSSANQA</sequence>
<feature type="domain" description="Glycoside hydrolase 35 catalytic" evidence="1">
    <location>
        <begin position="15"/>
        <end position="54"/>
    </location>
</feature>
<dbReference type="InterPro" id="IPR001944">
    <property type="entry name" value="Glycoside_Hdrlase_35"/>
</dbReference>
<reference evidence="3" key="1">
    <citation type="journal article" date="2020" name="bioRxiv">
        <title>Hybrid origin of Populus tomentosa Carr. identified through genome sequencing and phylogenomic analysis.</title>
        <authorList>
            <person name="An X."/>
            <person name="Gao K."/>
            <person name="Chen Z."/>
            <person name="Li J."/>
            <person name="Yang X."/>
            <person name="Yang X."/>
            <person name="Zhou J."/>
            <person name="Guo T."/>
            <person name="Zhao T."/>
            <person name="Huang S."/>
            <person name="Miao D."/>
            <person name="Khan W.U."/>
            <person name="Rao P."/>
            <person name="Ye M."/>
            <person name="Lei B."/>
            <person name="Liao W."/>
            <person name="Wang J."/>
            <person name="Ji L."/>
            <person name="Li Y."/>
            <person name="Guo B."/>
            <person name="Mustafa N.S."/>
            <person name="Li S."/>
            <person name="Yun Q."/>
            <person name="Keller S.R."/>
            <person name="Mao J."/>
            <person name="Zhang R."/>
            <person name="Strauss S.H."/>
        </authorList>
    </citation>
    <scope>NUCLEOTIDE SEQUENCE</scope>
    <source>
        <strain evidence="3">GM15</strain>
        <tissue evidence="3">Leaf</tissue>
    </source>
</reference>
<evidence type="ECO:0000259" key="1">
    <source>
        <dbReference type="Pfam" id="PF01301"/>
    </source>
</evidence>
<comment type="caution">
    <text evidence="3">The sequence shown here is derived from an EMBL/GenBank/DDBJ whole genome shotgun (WGS) entry which is preliminary data.</text>
</comment>
<keyword evidence="4" id="KW-1185">Reference proteome</keyword>
<dbReference type="PANTHER" id="PTHR23421">
    <property type="entry name" value="BETA-GALACTOSIDASE RELATED"/>
    <property type="match status" value="1"/>
</dbReference>
<evidence type="ECO:0000313" key="3">
    <source>
        <dbReference type="EMBL" id="KAG6777980.1"/>
    </source>
</evidence>
<dbReference type="EMBL" id="JAAWWB010000008">
    <property type="protein sequence ID" value="KAG6777980.1"/>
    <property type="molecule type" value="Genomic_DNA"/>
</dbReference>
<feature type="domain" description="Beta-galactosidase beta-sandwich" evidence="2">
    <location>
        <begin position="91"/>
        <end position="143"/>
    </location>
</feature>
<dbReference type="GO" id="GO:0005975">
    <property type="term" value="P:carbohydrate metabolic process"/>
    <property type="evidence" value="ECO:0007669"/>
    <property type="project" value="InterPro"/>
</dbReference>
<proteinExistence type="predicted"/>
<protein>
    <recommendedName>
        <fullName evidence="5">Beta-galactosidase</fullName>
    </recommendedName>
</protein>
<dbReference type="Proteomes" id="UP000886885">
    <property type="component" value="Chromosome 4D"/>
</dbReference>
<organism evidence="3 4">
    <name type="scientific">Populus tomentosa</name>
    <name type="common">Chinese white poplar</name>
    <dbReference type="NCBI Taxonomy" id="118781"/>
    <lineage>
        <taxon>Eukaryota</taxon>
        <taxon>Viridiplantae</taxon>
        <taxon>Streptophyta</taxon>
        <taxon>Embryophyta</taxon>
        <taxon>Tracheophyta</taxon>
        <taxon>Spermatophyta</taxon>
        <taxon>Magnoliopsida</taxon>
        <taxon>eudicotyledons</taxon>
        <taxon>Gunneridae</taxon>
        <taxon>Pentapetalae</taxon>
        <taxon>rosids</taxon>
        <taxon>fabids</taxon>
        <taxon>Malpighiales</taxon>
        <taxon>Salicaceae</taxon>
        <taxon>Saliceae</taxon>
        <taxon>Populus</taxon>
    </lineage>
</organism>
<dbReference type="InterPro" id="IPR031330">
    <property type="entry name" value="Gly_Hdrlase_35_cat"/>
</dbReference>
<accession>A0A8X8D4Y2</accession>
<dbReference type="OrthoDB" id="1657402at2759"/>
<evidence type="ECO:0008006" key="5">
    <source>
        <dbReference type="Google" id="ProtNLM"/>
    </source>
</evidence>
<dbReference type="Pfam" id="PF01301">
    <property type="entry name" value="Glyco_hydro_35"/>
    <property type="match status" value="1"/>
</dbReference>
<name>A0A8X8D4Y2_POPTO</name>